<keyword evidence="3" id="KW-1185">Reference proteome</keyword>
<reference evidence="2" key="1">
    <citation type="submission" date="2023-08" db="EMBL/GenBank/DDBJ databases">
        <authorList>
            <person name="Audoor S."/>
            <person name="Bilcke G."/>
        </authorList>
    </citation>
    <scope>NUCLEOTIDE SEQUENCE</scope>
</reference>
<evidence type="ECO:0000256" key="1">
    <source>
        <dbReference type="SAM" id="MobiDB-lite"/>
    </source>
</evidence>
<organism evidence="2 3">
    <name type="scientific">Cylindrotheca closterium</name>
    <dbReference type="NCBI Taxonomy" id="2856"/>
    <lineage>
        <taxon>Eukaryota</taxon>
        <taxon>Sar</taxon>
        <taxon>Stramenopiles</taxon>
        <taxon>Ochrophyta</taxon>
        <taxon>Bacillariophyta</taxon>
        <taxon>Bacillariophyceae</taxon>
        <taxon>Bacillariophycidae</taxon>
        <taxon>Bacillariales</taxon>
        <taxon>Bacillariaceae</taxon>
        <taxon>Cylindrotheca</taxon>
    </lineage>
</organism>
<accession>A0AAD2FD86</accession>
<feature type="region of interest" description="Disordered" evidence="1">
    <location>
        <begin position="1"/>
        <end position="86"/>
    </location>
</feature>
<dbReference type="AlphaFoldDB" id="A0AAD2FD86"/>
<gene>
    <name evidence="2" type="ORF">CYCCA115_LOCUS3101</name>
</gene>
<protein>
    <submittedName>
        <fullName evidence="2">Uncharacterized protein</fullName>
    </submittedName>
</protein>
<dbReference type="EMBL" id="CAKOGP040000225">
    <property type="protein sequence ID" value="CAJ1932966.1"/>
    <property type="molecule type" value="Genomic_DNA"/>
</dbReference>
<sequence length="86" mass="8994">MAPNDNKTPGNKLDDAIDSAKTQLDNVHEKVNETTKEQKEAAKSNAEKAGDALPNSAEEAGSKLGGMVDSGVQKAKNALSGNNEKK</sequence>
<comment type="caution">
    <text evidence="2">The sequence shown here is derived from an EMBL/GenBank/DDBJ whole genome shotgun (WGS) entry which is preliminary data.</text>
</comment>
<dbReference type="Proteomes" id="UP001295423">
    <property type="component" value="Unassembled WGS sequence"/>
</dbReference>
<feature type="compositionally biased region" description="Basic and acidic residues" evidence="1">
    <location>
        <begin position="26"/>
        <end position="50"/>
    </location>
</feature>
<name>A0AAD2FD86_9STRA</name>
<evidence type="ECO:0000313" key="3">
    <source>
        <dbReference type="Proteomes" id="UP001295423"/>
    </source>
</evidence>
<proteinExistence type="predicted"/>
<evidence type="ECO:0000313" key="2">
    <source>
        <dbReference type="EMBL" id="CAJ1932966.1"/>
    </source>
</evidence>